<feature type="transmembrane region" description="Helical" evidence="5">
    <location>
        <begin position="214"/>
        <end position="236"/>
    </location>
</feature>
<dbReference type="InterPro" id="IPR020846">
    <property type="entry name" value="MFS_dom"/>
</dbReference>
<evidence type="ECO:0000313" key="8">
    <source>
        <dbReference type="Proteomes" id="UP000008536"/>
    </source>
</evidence>
<feature type="transmembrane region" description="Helical" evidence="5">
    <location>
        <begin position="466"/>
        <end position="487"/>
    </location>
</feature>
<feature type="transmembrane region" description="Helical" evidence="5">
    <location>
        <begin position="243"/>
        <end position="265"/>
    </location>
</feature>
<dbReference type="FunCoup" id="C5E4Z3">
    <property type="interactions" value="22"/>
</dbReference>
<keyword evidence="8" id="KW-1185">Reference proteome</keyword>
<keyword evidence="3 5" id="KW-1133">Transmembrane helix</keyword>
<keyword evidence="2 5" id="KW-0812">Transmembrane</keyword>
<feature type="transmembrane region" description="Helical" evidence="5">
    <location>
        <begin position="159"/>
        <end position="177"/>
    </location>
</feature>
<dbReference type="GO" id="GO:0005886">
    <property type="term" value="C:plasma membrane"/>
    <property type="evidence" value="ECO:0007669"/>
    <property type="project" value="TreeGrafter"/>
</dbReference>
<dbReference type="SUPFAM" id="SSF103473">
    <property type="entry name" value="MFS general substrate transporter"/>
    <property type="match status" value="1"/>
</dbReference>
<feature type="transmembrane region" description="Helical" evidence="5">
    <location>
        <begin position="529"/>
        <end position="549"/>
    </location>
</feature>
<sequence>MRSLISAYVNTYRNTFAVDILERFNLVQVDEHFALKDESDDSLCKEDISKDVPNADLEALEKQPSGNVTLASAGGIISAGDDNSGELKDAKDATDPYLVQFRGTKDPDHPHNWLGFKKFVVILEIMLLTCVTYMGSAIYTPGQEEIQKEFGVGHVVGTLNLSMYVLGYGLGPMVFSPLSEFAMYGRQQLYIITLFLFSMLQIGCALVHNIAGLVILRFITGILCSPSLATGAASIGDIVTPQWVPVFIGMWSIGAVAAPVTGPLLGASMVVAKNWRWIFWLLMWMSAALLIVLIFFFPETGEDNILYRRCVRIRKITGDDRYYTFKAREEAKLTFKDIAVVALYRPFEIIVKEPIVLALDIYIALCYGTFYLFFEAFPIVFAGVYHFTLIELGLAYMGFCVGCVFAYAISLIFLSQYGARQAKKNRFTPETFLVLAMGVCWCLPLALFLFGWAASVHWTLPMLAEIFFVICVFNLFQATFSYLAMSYPKYMASVFAGNGVMRAGFACAFPLFGKAMYDNLAIKGYPVAWGSSLLGFFSIGLAVLPFLLYKYGPYLRSKSKFSG</sequence>
<feature type="domain" description="Major facilitator superfamily (MFS) profile" evidence="6">
    <location>
        <begin position="121"/>
        <end position="558"/>
    </location>
</feature>
<evidence type="ECO:0000256" key="3">
    <source>
        <dbReference type="ARBA" id="ARBA00022989"/>
    </source>
</evidence>
<evidence type="ECO:0000256" key="1">
    <source>
        <dbReference type="ARBA" id="ARBA00004141"/>
    </source>
</evidence>
<keyword evidence="4 5" id="KW-0472">Membrane</keyword>
<evidence type="ECO:0000256" key="5">
    <source>
        <dbReference type="SAM" id="Phobius"/>
    </source>
</evidence>
<dbReference type="GO" id="GO:0042910">
    <property type="term" value="F:xenobiotic transmembrane transporter activity"/>
    <property type="evidence" value="ECO:0007669"/>
    <property type="project" value="InterPro"/>
</dbReference>
<feature type="transmembrane region" description="Helical" evidence="5">
    <location>
        <begin position="189"/>
        <end position="208"/>
    </location>
</feature>
<dbReference type="NCBIfam" id="TIGR00880">
    <property type="entry name" value="2_A_01_02"/>
    <property type="match status" value="1"/>
</dbReference>
<feature type="transmembrane region" description="Helical" evidence="5">
    <location>
        <begin position="277"/>
        <end position="298"/>
    </location>
</feature>
<feature type="transmembrane region" description="Helical" evidence="5">
    <location>
        <begin position="499"/>
        <end position="517"/>
    </location>
</feature>
<proteinExistence type="predicted"/>
<dbReference type="RefSeq" id="XP_002499359.1">
    <property type="nucleotide sequence ID" value="XM_002499314.1"/>
</dbReference>
<dbReference type="GO" id="GO:0015244">
    <property type="term" value="F:fluconazole transmembrane transporter activity"/>
    <property type="evidence" value="ECO:0007669"/>
    <property type="project" value="TreeGrafter"/>
</dbReference>
<dbReference type="Pfam" id="PF07690">
    <property type="entry name" value="MFS_1"/>
    <property type="match status" value="1"/>
</dbReference>
<gene>
    <name evidence="7" type="ordered locus">ZYRO0E09922g</name>
</gene>
<comment type="subcellular location">
    <subcellularLocation>
        <location evidence="1">Membrane</location>
        <topology evidence="1">Multi-pass membrane protein</topology>
    </subcellularLocation>
</comment>
<dbReference type="Gene3D" id="1.20.1250.20">
    <property type="entry name" value="MFS general substrate transporter like domains"/>
    <property type="match status" value="1"/>
</dbReference>
<dbReference type="InterPro" id="IPR011701">
    <property type="entry name" value="MFS"/>
</dbReference>
<dbReference type="KEGG" id="zro:ZYRO0E09922g"/>
<reference evidence="7 8" key="1">
    <citation type="journal article" date="2009" name="Genome Res.">
        <title>Comparative genomics of protoploid Saccharomycetaceae.</title>
        <authorList>
            <consortium name="The Genolevures Consortium"/>
            <person name="Souciet J.-L."/>
            <person name="Dujon B."/>
            <person name="Gaillardin C."/>
            <person name="Johnston M."/>
            <person name="Baret P.V."/>
            <person name="Cliften P."/>
            <person name="Sherman D.J."/>
            <person name="Weissenbach J."/>
            <person name="Westhof E."/>
            <person name="Wincker P."/>
            <person name="Jubin C."/>
            <person name="Poulain J."/>
            <person name="Barbe V."/>
            <person name="Segurens B."/>
            <person name="Artiguenave F."/>
            <person name="Anthouard V."/>
            <person name="Vacherie B."/>
            <person name="Val M.-E."/>
            <person name="Fulton R.S."/>
            <person name="Minx P."/>
            <person name="Wilson R."/>
            <person name="Durrens P."/>
            <person name="Jean G."/>
            <person name="Marck C."/>
            <person name="Martin T."/>
            <person name="Nikolski M."/>
            <person name="Rolland T."/>
            <person name="Seret M.-L."/>
            <person name="Casaregola S."/>
            <person name="Despons L."/>
            <person name="Fairhead C."/>
            <person name="Fischer G."/>
            <person name="Lafontaine I."/>
            <person name="Leh V."/>
            <person name="Lemaire M."/>
            <person name="de Montigny J."/>
            <person name="Neuveglise C."/>
            <person name="Thierry A."/>
            <person name="Blanc-Lenfle I."/>
            <person name="Bleykasten C."/>
            <person name="Diffels J."/>
            <person name="Fritsch E."/>
            <person name="Frangeul L."/>
            <person name="Goeffon A."/>
            <person name="Jauniaux N."/>
            <person name="Kachouri-Lafond R."/>
            <person name="Payen C."/>
            <person name="Potier S."/>
            <person name="Pribylova L."/>
            <person name="Ozanne C."/>
            <person name="Richard G.-F."/>
            <person name="Sacerdot C."/>
            <person name="Straub M.-L."/>
            <person name="Talla E."/>
        </authorList>
    </citation>
    <scope>NUCLEOTIDE SEQUENCE [LARGE SCALE GENOMIC DNA]</scope>
    <source>
        <strain evidence="7 8">ATCC 2623 / CBS 732 / BCRC 21506 / NBRC 1130 / NCYC 568 / NRRL Y-229</strain>
    </source>
</reference>
<dbReference type="HOGENOM" id="CLU_008455_11_1_1"/>
<accession>C5E4Z3</accession>
<name>C5E4Z3_ZYGRC</name>
<organism evidence="7 8">
    <name type="scientific">Zygosaccharomyces rouxii (strain ATCC 2623 / CBS 732 / NBRC 1130 / NCYC 568 / NRRL Y-229)</name>
    <dbReference type="NCBI Taxonomy" id="559307"/>
    <lineage>
        <taxon>Eukaryota</taxon>
        <taxon>Fungi</taxon>
        <taxon>Dikarya</taxon>
        <taxon>Ascomycota</taxon>
        <taxon>Saccharomycotina</taxon>
        <taxon>Saccharomycetes</taxon>
        <taxon>Saccharomycetales</taxon>
        <taxon>Saccharomycetaceae</taxon>
        <taxon>Zygosaccharomyces</taxon>
    </lineage>
</organism>
<dbReference type="CDD" id="cd17323">
    <property type="entry name" value="MFS_Tpo1_MDR_like"/>
    <property type="match status" value="1"/>
</dbReference>
<evidence type="ECO:0000313" key="7">
    <source>
        <dbReference type="EMBL" id="CAR31104.1"/>
    </source>
</evidence>
<feature type="transmembrane region" description="Helical" evidence="5">
    <location>
        <begin position="355"/>
        <end position="374"/>
    </location>
</feature>
<dbReference type="InterPro" id="IPR001958">
    <property type="entry name" value="Tet-R_TetA/multi-R_MdtG-like"/>
</dbReference>
<dbReference type="Proteomes" id="UP000008536">
    <property type="component" value="Chromosome E"/>
</dbReference>
<evidence type="ECO:0000259" key="6">
    <source>
        <dbReference type="PROSITE" id="PS50850"/>
    </source>
</evidence>
<evidence type="ECO:0000256" key="2">
    <source>
        <dbReference type="ARBA" id="ARBA00022692"/>
    </source>
</evidence>
<dbReference type="AlphaFoldDB" id="C5E4Z3"/>
<dbReference type="EMBL" id="CU928181">
    <property type="protein sequence ID" value="CAR31104.1"/>
    <property type="molecule type" value="Genomic_DNA"/>
</dbReference>
<evidence type="ECO:0000256" key="4">
    <source>
        <dbReference type="ARBA" id="ARBA00023136"/>
    </source>
</evidence>
<dbReference type="GeneID" id="8204915"/>
<dbReference type="PANTHER" id="PTHR23502">
    <property type="entry name" value="MAJOR FACILITATOR SUPERFAMILY"/>
    <property type="match status" value="1"/>
</dbReference>
<feature type="transmembrane region" description="Helical" evidence="5">
    <location>
        <begin position="119"/>
        <end position="139"/>
    </location>
</feature>
<dbReference type="FunFam" id="1.20.1250.20:FF:000011">
    <property type="entry name" value="MFS multidrug transporter, putative"/>
    <property type="match status" value="1"/>
</dbReference>
<feature type="transmembrane region" description="Helical" evidence="5">
    <location>
        <begin position="431"/>
        <end position="454"/>
    </location>
</feature>
<protein>
    <submittedName>
        <fullName evidence="7">ZYRO0E09922p</fullName>
    </submittedName>
</protein>
<feature type="transmembrane region" description="Helical" evidence="5">
    <location>
        <begin position="394"/>
        <end position="419"/>
    </location>
</feature>
<dbReference type="PROSITE" id="PS50850">
    <property type="entry name" value="MFS"/>
    <property type="match status" value="1"/>
</dbReference>
<dbReference type="GO" id="GO:1990961">
    <property type="term" value="P:xenobiotic detoxification by transmembrane export across the plasma membrane"/>
    <property type="evidence" value="ECO:0007669"/>
    <property type="project" value="TreeGrafter"/>
</dbReference>
<dbReference type="InParanoid" id="C5E4Z3"/>
<dbReference type="InterPro" id="IPR036259">
    <property type="entry name" value="MFS_trans_sf"/>
</dbReference>
<dbReference type="PANTHER" id="PTHR23502:SF23">
    <property type="entry name" value="FLUCONAZOLE RESISTANCE PROTEIN 1"/>
    <property type="match status" value="1"/>
</dbReference>